<dbReference type="EMBL" id="JAWPEI010000006">
    <property type="protein sequence ID" value="KAK4724203.1"/>
    <property type="molecule type" value="Genomic_DNA"/>
</dbReference>
<protein>
    <recommendedName>
        <fullName evidence="3">Reverse transcriptase domain-containing protein</fullName>
    </recommendedName>
</protein>
<evidence type="ECO:0000313" key="2">
    <source>
        <dbReference type="Proteomes" id="UP001311915"/>
    </source>
</evidence>
<evidence type="ECO:0008006" key="3">
    <source>
        <dbReference type="Google" id="ProtNLM"/>
    </source>
</evidence>
<name>A0AAV9LFG2_9SOLN</name>
<evidence type="ECO:0000313" key="1">
    <source>
        <dbReference type="EMBL" id="KAK4724203.1"/>
    </source>
</evidence>
<proteinExistence type="predicted"/>
<reference evidence="1 2" key="1">
    <citation type="submission" date="2023-10" db="EMBL/GenBank/DDBJ databases">
        <title>Genome-Wide Identification Analysis in wild type Solanum Pinnatisectum Reveals Some Genes Defensing Phytophthora Infestans.</title>
        <authorList>
            <person name="Sun C."/>
        </authorList>
    </citation>
    <scope>NUCLEOTIDE SEQUENCE [LARGE SCALE GENOMIC DNA]</scope>
    <source>
        <strain evidence="1">LQN</strain>
        <tissue evidence="1">Leaf</tissue>
    </source>
</reference>
<organism evidence="1 2">
    <name type="scientific">Solanum pinnatisectum</name>
    <name type="common">tansyleaf nightshade</name>
    <dbReference type="NCBI Taxonomy" id="50273"/>
    <lineage>
        <taxon>Eukaryota</taxon>
        <taxon>Viridiplantae</taxon>
        <taxon>Streptophyta</taxon>
        <taxon>Embryophyta</taxon>
        <taxon>Tracheophyta</taxon>
        <taxon>Spermatophyta</taxon>
        <taxon>Magnoliopsida</taxon>
        <taxon>eudicotyledons</taxon>
        <taxon>Gunneridae</taxon>
        <taxon>Pentapetalae</taxon>
        <taxon>asterids</taxon>
        <taxon>lamiids</taxon>
        <taxon>Solanales</taxon>
        <taxon>Solanaceae</taxon>
        <taxon>Solanoideae</taxon>
        <taxon>Solaneae</taxon>
        <taxon>Solanum</taxon>
    </lineage>
</organism>
<gene>
    <name evidence="1" type="ORF">R3W88_026982</name>
</gene>
<comment type="caution">
    <text evidence="1">The sequence shown here is derived from an EMBL/GenBank/DDBJ whole genome shotgun (WGS) entry which is preliminary data.</text>
</comment>
<keyword evidence="2" id="KW-1185">Reference proteome</keyword>
<accession>A0AAV9LFG2</accession>
<dbReference type="Proteomes" id="UP001311915">
    <property type="component" value="Unassembled WGS sequence"/>
</dbReference>
<dbReference type="AlphaFoldDB" id="A0AAV9LFG2"/>
<sequence length="162" mass="18733">MWALKKLNLDWGAASSQRLNDMNELDEFCLKAYESSALYKKKMKKYHDEKIKKCEFVAGDLVFLFNSRVCMLPGKLKSRWTVPFRVTQVFPHGPVELKSKEGMKFKVNGHRIKIYLGSESRNEVIEAWYLDEVLVIKVYASCNDVKSSAAWEATQDVRSSQL</sequence>